<keyword evidence="3" id="KW-0328">Glycosyltransferase</keyword>
<evidence type="ECO:0000313" key="15">
    <source>
        <dbReference type="EMBL" id="GAA4303609.1"/>
    </source>
</evidence>
<evidence type="ECO:0000256" key="6">
    <source>
        <dbReference type="ARBA" id="ARBA00022723"/>
    </source>
</evidence>
<evidence type="ECO:0000313" key="16">
    <source>
        <dbReference type="Proteomes" id="UP001501844"/>
    </source>
</evidence>
<dbReference type="Pfam" id="PF02485">
    <property type="entry name" value="Branch"/>
    <property type="match status" value="1"/>
</dbReference>
<dbReference type="RefSeq" id="WP_345164520.1">
    <property type="nucleotide sequence ID" value="NZ_BAABGX010000002.1"/>
</dbReference>
<dbReference type="Proteomes" id="UP001501844">
    <property type="component" value="Unassembled WGS sequence"/>
</dbReference>
<keyword evidence="10" id="KW-0333">Golgi apparatus</keyword>
<sequence>MKHAFLITVYKNPCQLLQLIDSLNSESSVFFIHVDRKSKSFMDDPCSAKLSGRDNVFFAKDRIDVKWGGFSHLQAIVALLKESRNYSNFDFYHSLTGQDFPIKPISYILDYFLKNGNSEFIEFRNLPTEKWPNGGIDRLEFMHFNDYFNPKKKMFKTLNSFLLKFQEKINYKRTFILGFPQLYGGSTWWSLSGVCVNYILNYLNNNKWYYNRFKFSHCAEEIFFQTIIANSPLKDRVVNDNLRYIDWVFRNGNSPANLDLSDFDNLMKSKKLFARKFEGKIGQELLDKLKKYTGF</sequence>
<evidence type="ECO:0000256" key="8">
    <source>
        <dbReference type="ARBA" id="ARBA00022968"/>
    </source>
</evidence>
<dbReference type="EMBL" id="BAABGX010000002">
    <property type="protein sequence ID" value="GAA4303609.1"/>
    <property type="molecule type" value="Genomic_DNA"/>
</dbReference>
<comment type="caution">
    <text evidence="15">The sequence shown here is derived from an EMBL/GenBank/DDBJ whole genome shotgun (WGS) entry which is preliminary data.</text>
</comment>
<evidence type="ECO:0000256" key="7">
    <source>
        <dbReference type="ARBA" id="ARBA00022824"/>
    </source>
</evidence>
<protein>
    <recommendedName>
        <fullName evidence="14">Peptide O-xylosyltransferase</fullName>
    </recommendedName>
</protein>
<dbReference type="InterPro" id="IPR003406">
    <property type="entry name" value="Glyco_trans_14"/>
</dbReference>
<comment type="subcellular location">
    <subcellularLocation>
        <location evidence="2">Endoplasmic reticulum membrane</location>
        <topology evidence="2">Single-pass type II membrane protein</topology>
    </subcellularLocation>
    <subcellularLocation>
        <location evidence="1">Golgi apparatus membrane</location>
        <topology evidence="1">Single-pass type II membrane protein</topology>
    </subcellularLocation>
</comment>
<proteinExistence type="predicted"/>
<evidence type="ECO:0000256" key="4">
    <source>
        <dbReference type="ARBA" id="ARBA00022679"/>
    </source>
</evidence>
<evidence type="ECO:0000256" key="14">
    <source>
        <dbReference type="ARBA" id="ARBA00042865"/>
    </source>
</evidence>
<dbReference type="PANTHER" id="PTHR46025">
    <property type="entry name" value="XYLOSYLTRANSFERASE OXT"/>
    <property type="match status" value="1"/>
</dbReference>
<keyword evidence="13" id="KW-0325">Glycoprotein</keyword>
<keyword evidence="7" id="KW-0256">Endoplasmic reticulum</keyword>
<keyword evidence="11" id="KW-0472">Membrane</keyword>
<keyword evidence="4" id="KW-0808">Transferase</keyword>
<gene>
    <name evidence="15" type="ORF">GCM10023183_16380</name>
</gene>
<keyword evidence="8" id="KW-0735">Signal-anchor</keyword>
<keyword evidence="12" id="KW-1015">Disulfide bond</keyword>
<dbReference type="PANTHER" id="PTHR46025:SF3">
    <property type="entry name" value="XYLOSYLTRANSFERASE OXT"/>
    <property type="match status" value="1"/>
</dbReference>
<evidence type="ECO:0000256" key="2">
    <source>
        <dbReference type="ARBA" id="ARBA00004648"/>
    </source>
</evidence>
<keyword evidence="16" id="KW-1185">Reference proteome</keyword>
<evidence type="ECO:0000256" key="9">
    <source>
        <dbReference type="ARBA" id="ARBA00022989"/>
    </source>
</evidence>
<reference evidence="16" key="1">
    <citation type="journal article" date="2019" name="Int. J. Syst. Evol. Microbiol.">
        <title>The Global Catalogue of Microorganisms (GCM) 10K type strain sequencing project: providing services to taxonomists for standard genome sequencing and annotation.</title>
        <authorList>
            <consortium name="The Broad Institute Genomics Platform"/>
            <consortium name="The Broad Institute Genome Sequencing Center for Infectious Disease"/>
            <person name="Wu L."/>
            <person name="Ma J."/>
        </authorList>
    </citation>
    <scope>NUCLEOTIDE SEQUENCE [LARGE SCALE GENOMIC DNA]</scope>
    <source>
        <strain evidence="16">JCM 17917</strain>
    </source>
</reference>
<evidence type="ECO:0000256" key="10">
    <source>
        <dbReference type="ARBA" id="ARBA00023034"/>
    </source>
</evidence>
<keyword evidence="6" id="KW-0479">Metal-binding</keyword>
<keyword evidence="5" id="KW-0812">Transmembrane</keyword>
<keyword evidence="9" id="KW-1133">Transmembrane helix</keyword>
<evidence type="ECO:0000256" key="1">
    <source>
        <dbReference type="ARBA" id="ARBA00004323"/>
    </source>
</evidence>
<evidence type="ECO:0000256" key="3">
    <source>
        <dbReference type="ARBA" id="ARBA00022676"/>
    </source>
</evidence>
<name>A0ABP8FHP6_9BACT</name>
<dbReference type="InterPro" id="IPR043538">
    <property type="entry name" value="XYLT"/>
</dbReference>
<evidence type="ECO:0000256" key="12">
    <source>
        <dbReference type="ARBA" id="ARBA00023157"/>
    </source>
</evidence>
<evidence type="ECO:0000256" key="13">
    <source>
        <dbReference type="ARBA" id="ARBA00023180"/>
    </source>
</evidence>
<organism evidence="15 16">
    <name type="scientific">Nibribacter koreensis</name>
    <dbReference type="NCBI Taxonomy" id="1084519"/>
    <lineage>
        <taxon>Bacteria</taxon>
        <taxon>Pseudomonadati</taxon>
        <taxon>Bacteroidota</taxon>
        <taxon>Cytophagia</taxon>
        <taxon>Cytophagales</taxon>
        <taxon>Hymenobacteraceae</taxon>
        <taxon>Nibribacter</taxon>
    </lineage>
</organism>
<accession>A0ABP8FHP6</accession>
<evidence type="ECO:0000256" key="5">
    <source>
        <dbReference type="ARBA" id="ARBA00022692"/>
    </source>
</evidence>
<evidence type="ECO:0000256" key="11">
    <source>
        <dbReference type="ARBA" id="ARBA00023136"/>
    </source>
</evidence>